<accession>A0A9P9JPT8</accession>
<evidence type="ECO:0000256" key="1">
    <source>
        <dbReference type="SAM" id="MobiDB-lite"/>
    </source>
</evidence>
<feature type="compositionally biased region" description="Polar residues" evidence="1">
    <location>
        <begin position="399"/>
        <end position="420"/>
    </location>
</feature>
<dbReference type="Proteomes" id="UP000736672">
    <property type="component" value="Unassembled WGS sequence"/>
</dbReference>
<feature type="compositionally biased region" description="Basic and acidic residues" evidence="1">
    <location>
        <begin position="314"/>
        <end position="329"/>
    </location>
</feature>
<feature type="region of interest" description="Disordered" evidence="1">
    <location>
        <begin position="385"/>
        <end position="431"/>
    </location>
</feature>
<dbReference type="AlphaFoldDB" id="A0A9P9JPT8"/>
<comment type="caution">
    <text evidence="2">The sequence shown here is derived from an EMBL/GenBank/DDBJ whole genome shotgun (WGS) entry which is preliminary data.</text>
</comment>
<feature type="compositionally biased region" description="Basic and acidic residues" evidence="1">
    <location>
        <begin position="421"/>
        <end position="431"/>
    </location>
</feature>
<reference evidence="2" key="1">
    <citation type="journal article" date="2021" name="Nat. Commun.">
        <title>Genetic determinants of endophytism in the Arabidopsis root mycobiome.</title>
        <authorList>
            <person name="Mesny F."/>
            <person name="Miyauchi S."/>
            <person name="Thiergart T."/>
            <person name="Pickel B."/>
            <person name="Atanasova L."/>
            <person name="Karlsson M."/>
            <person name="Huettel B."/>
            <person name="Barry K.W."/>
            <person name="Haridas S."/>
            <person name="Chen C."/>
            <person name="Bauer D."/>
            <person name="Andreopoulos W."/>
            <person name="Pangilinan J."/>
            <person name="LaButti K."/>
            <person name="Riley R."/>
            <person name="Lipzen A."/>
            <person name="Clum A."/>
            <person name="Drula E."/>
            <person name="Henrissat B."/>
            <person name="Kohler A."/>
            <person name="Grigoriev I.V."/>
            <person name="Martin F.M."/>
            <person name="Hacquard S."/>
        </authorList>
    </citation>
    <scope>NUCLEOTIDE SEQUENCE</scope>
    <source>
        <strain evidence="2">FSSC 5 MPI-SDFR-AT-0091</strain>
    </source>
</reference>
<organism evidence="2 3">
    <name type="scientific">Fusarium solani</name>
    <name type="common">Filamentous fungus</name>
    <dbReference type="NCBI Taxonomy" id="169388"/>
    <lineage>
        <taxon>Eukaryota</taxon>
        <taxon>Fungi</taxon>
        <taxon>Dikarya</taxon>
        <taxon>Ascomycota</taxon>
        <taxon>Pezizomycotina</taxon>
        <taxon>Sordariomycetes</taxon>
        <taxon>Hypocreomycetidae</taxon>
        <taxon>Hypocreales</taxon>
        <taxon>Nectriaceae</taxon>
        <taxon>Fusarium</taxon>
        <taxon>Fusarium solani species complex</taxon>
    </lineage>
</organism>
<evidence type="ECO:0000313" key="2">
    <source>
        <dbReference type="EMBL" id="KAH7232528.1"/>
    </source>
</evidence>
<name>A0A9P9JPT8_FUSSL</name>
<proteinExistence type="predicted"/>
<feature type="region of interest" description="Disordered" evidence="1">
    <location>
        <begin position="157"/>
        <end position="329"/>
    </location>
</feature>
<gene>
    <name evidence="2" type="ORF">B0J15DRAFT_599351</name>
</gene>
<dbReference type="EMBL" id="JAGTJS010000029">
    <property type="protein sequence ID" value="KAH7232528.1"/>
    <property type="molecule type" value="Genomic_DNA"/>
</dbReference>
<dbReference type="OrthoDB" id="10267486at2759"/>
<feature type="region of interest" description="Disordered" evidence="1">
    <location>
        <begin position="447"/>
        <end position="500"/>
    </location>
</feature>
<protein>
    <submittedName>
        <fullName evidence="2">Uncharacterized protein</fullName>
    </submittedName>
</protein>
<sequence>MPSMSSTQFFCNHPDCRNVTNRCGDLTELRRHIWCHSTGKQHECTCHDRRFPSHQEFQSHLQQGKCQPLDPNRAPPGLKGRAYGCIKDGKEFTFDSADALREHLKKWGTRCPFCGFLFPRLRKHLQLKTCRRSVFDTRCPYCQKKLNKLDKYRTHLTGCPRNPENQSPDSGPILGGEDDHEDDDRVSSGGGDEYANYDCDGGGGYGDDNTPPSGDEDGQSALHQGAGHGRPWDQDHMEPGNQMQPETESGVHPPPAATSFRGLLTPRSTFEMGENIAQCRAMPASDRGAPDSSITTQPEQPARLDAYPPEDGEERGTDSSRSLVGDRRSLPLATASGIAFHGARKQEFHPIGAKRRKIQEAVVENTTRGWFSVILNSPATITSDHSIQPLADDSGHTYEPSQARSPLQASPTASPYSTNELPRHRDLRTARDDTVRLASELDYSKEASATVQHSGHPVTALSAVAQSTEGEAGPRAAKPDSSGQSTQPTESRRKFRPRNAIKLLTASPFRVI</sequence>
<evidence type="ECO:0000313" key="3">
    <source>
        <dbReference type="Proteomes" id="UP000736672"/>
    </source>
</evidence>
<keyword evidence="3" id="KW-1185">Reference proteome</keyword>